<dbReference type="SUPFAM" id="SSF103196">
    <property type="entry name" value="Roadblock/LC7 domain"/>
    <property type="match status" value="1"/>
</dbReference>
<dbReference type="EMBL" id="JAEVHL010000071">
    <property type="protein sequence ID" value="MBM0276809.1"/>
    <property type="molecule type" value="Genomic_DNA"/>
</dbReference>
<dbReference type="InterPro" id="IPR004942">
    <property type="entry name" value="Roadblock/LAMTOR2_dom"/>
</dbReference>
<dbReference type="RefSeq" id="WP_203149259.1">
    <property type="nucleotide sequence ID" value="NZ_JAEVHL010000071.1"/>
</dbReference>
<feature type="domain" description="Roadblock/LAMTOR2" evidence="2">
    <location>
        <begin position="29"/>
        <end position="119"/>
    </location>
</feature>
<evidence type="ECO:0000313" key="4">
    <source>
        <dbReference type="Proteomes" id="UP000622245"/>
    </source>
</evidence>
<proteinExistence type="predicted"/>
<dbReference type="Proteomes" id="UP000622245">
    <property type="component" value="Unassembled WGS sequence"/>
</dbReference>
<reference evidence="3 4" key="1">
    <citation type="submission" date="2021-01" db="EMBL/GenBank/DDBJ databases">
        <title>Draft genome sequence of Micromonospora sp. strain STR1s_6.</title>
        <authorList>
            <person name="Karlyshev A."/>
            <person name="Jawad R."/>
        </authorList>
    </citation>
    <scope>NUCLEOTIDE SEQUENCE [LARGE SCALE GENOMIC DNA]</scope>
    <source>
        <strain evidence="3 4">STR1S-6</strain>
    </source>
</reference>
<dbReference type="SMART" id="SM00960">
    <property type="entry name" value="Robl_LC7"/>
    <property type="match status" value="1"/>
</dbReference>
<evidence type="ECO:0000313" key="3">
    <source>
        <dbReference type="EMBL" id="MBM0276809.1"/>
    </source>
</evidence>
<dbReference type="PANTHER" id="PTHR36222:SF1">
    <property type="entry name" value="SERINE PROTEASE INHIBITOR RV3364C"/>
    <property type="match status" value="1"/>
</dbReference>
<dbReference type="Pfam" id="PF03259">
    <property type="entry name" value="Robl_LC7"/>
    <property type="match status" value="1"/>
</dbReference>
<accession>A0ABS1YHX8</accession>
<gene>
    <name evidence="3" type="ORF">JM949_16015</name>
</gene>
<dbReference type="Gene3D" id="3.30.450.30">
    <property type="entry name" value="Dynein light chain 2a, cytoplasmic"/>
    <property type="match status" value="1"/>
</dbReference>
<feature type="region of interest" description="Disordered" evidence="1">
    <location>
        <begin position="1"/>
        <end position="21"/>
    </location>
</feature>
<dbReference type="InterPro" id="IPR053141">
    <property type="entry name" value="Mycobact_SerProt_Inhib_Rv3364c"/>
</dbReference>
<name>A0ABS1YHX8_9ACTN</name>
<comment type="caution">
    <text evidence="3">The sequence shown here is derived from an EMBL/GenBank/DDBJ whole genome shotgun (WGS) entry which is preliminary data.</text>
</comment>
<evidence type="ECO:0000256" key="1">
    <source>
        <dbReference type="SAM" id="MobiDB-lite"/>
    </source>
</evidence>
<keyword evidence="4" id="KW-1185">Reference proteome</keyword>
<protein>
    <submittedName>
        <fullName evidence="3">Roadblock/LC7 domain-containing protein</fullName>
    </submittedName>
</protein>
<organism evidence="3 4">
    <name type="scientific">Micromonospora tarensis</name>
    <dbReference type="NCBI Taxonomy" id="2806100"/>
    <lineage>
        <taxon>Bacteria</taxon>
        <taxon>Bacillati</taxon>
        <taxon>Actinomycetota</taxon>
        <taxon>Actinomycetes</taxon>
        <taxon>Micromonosporales</taxon>
        <taxon>Micromonosporaceae</taxon>
        <taxon>Micromonospora</taxon>
    </lineage>
</organism>
<evidence type="ECO:0000259" key="2">
    <source>
        <dbReference type="SMART" id="SM00960"/>
    </source>
</evidence>
<dbReference type="PANTHER" id="PTHR36222">
    <property type="entry name" value="SERINE PROTEASE INHIBITOR RV3364C"/>
    <property type="match status" value="1"/>
</dbReference>
<sequence>MTSPFLHDNVDQNQPSASGDLSPEARTFNWLLDSFTSSTAGVLEAIAVSSDGLLMAMSAIKDRSNAERLAAVVSGMTSLAGGAASWYALGGLNRVIVDMADGYLLISSISSGSVLGVVADRSANLGTVAYEMTLFAGRAGGALTPRLIVELKNAVQQ</sequence>